<gene>
    <name evidence="1" type="ORF">CTEN210_14416</name>
</gene>
<evidence type="ECO:0000313" key="2">
    <source>
        <dbReference type="Proteomes" id="UP001054902"/>
    </source>
</evidence>
<organism evidence="1 2">
    <name type="scientific">Chaetoceros tenuissimus</name>
    <dbReference type="NCBI Taxonomy" id="426638"/>
    <lineage>
        <taxon>Eukaryota</taxon>
        <taxon>Sar</taxon>
        <taxon>Stramenopiles</taxon>
        <taxon>Ochrophyta</taxon>
        <taxon>Bacillariophyta</taxon>
        <taxon>Coscinodiscophyceae</taxon>
        <taxon>Chaetocerotophycidae</taxon>
        <taxon>Chaetocerotales</taxon>
        <taxon>Chaetocerotaceae</taxon>
        <taxon>Chaetoceros</taxon>
    </lineage>
</organism>
<accession>A0AAD3D7G9</accession>
<protein>
    <submittedName>
        <fullName evidence="1">Uncharacterized protein</fullName>
    </submittedName>
</protein>
<evidence type="ECO:0000313" key="1">
    <source>
        <dbReference type="EMBL" id="GFH57940.1"/>
    </source>
</evidence>
<comment type="caution">
    <text evidence="1">The sequence shown here is derived from an EMBL/GenBank/DDBJ whole genome shotgun (WGS) entry which is preliminary data.</text>
</comment>
<name>A0AAD3D7G9_9STRA</name>
<keyword evidence="2" id="KW-1185">Reference proteome</keyword>
<dbReference type="EMBL" id="BLLK01000060">
    <property type="protein sequence ID" value="GFH57940.1"/>
    <property type="molecule type" value="Genomic_DNA"/>
</dbReference>
<dbReference type="Proteomes" id="UP001054902">
    <property type="component" value="Unassembled WGS sequence"/>
</dbReference>
<dbReference type="AlphaFoldDB" id="A0AAD3D7G9"/>
<reference evidence="1 2" key="1">
    <citation type="journal article" date="2021" name="Sci. Rep.">
        <title>The genome of the diatom Chaetoceros tenuissimus carries an ancient integrated fragment of an extant virus.</title>
        <authorList>
            <person name="Hongo Y."/>
            <person name="Kimura K."/>
            <person name="Takaki Y."/>
            <person name="Yoshida Y."/>
            <person name="Baba S."/>
            <person name="Kobayashi G."/>
            <person name="Nagasaki K."/>
            <person name="Hano T."/>
            <person name="Tomaru Y."/>
        </authorList>
    </citation>
    <scope>NUCLEOTIDE SEQUENCE [LARGE SCALE GENOMIC DNA]</scope>
    <source>
        <strain evidence="1 2">NIES-3715</strain>
    </source>
</reference>
<sequence>MAATEPSFLMLLSQNQRNHFTTDIIPESFLTITYNINMIRAQDKNLAIAATTNDDDYSSLERIVSTDIKLGSITQTTRTRSISSGPGAATRRRVSEVSAASIESALSALSSKTARSIYDEEEMDLGAMLKELSI</sequence>
<proteinExistence type="predicted"/>